<dbReference type="EC" id="3.4.24.70" evidence="8"/>
<dbReference type="RefSeq" id="WP_093239509.1">
    <property type="nucleotide sequence ID" value="NZ_FNQF01000002.1"/>
</dbReference>
<dbReference type="GO" id="GO:0006508">
    <property type="term" value="P:proteolysis"/>
    <property type="evidence" value="ECO:0007669"/>
    <property type="project" value="UniProtKB-KW"/>
</dbReference>
<evidence type="ECO:0000313" key="13">
    <source>
        <dbReference type="EMBL" id="SDZ94839.1"/>
    </source>
</evidence>
<comment type="cofactor">
    <cofactor evidence="9">
        <name>Zn(2+)</name>
        <dbReference type="ChEBI" id="CHEBI:29105"/>
    </cofactor>
    <text evidence="9">Binds 1 zinc ion.</text>
</comment>
<evidence type="ECO:0000256" key="1">
    <source>
        <dbReference type="ARBA" id="ARBA00006040"/>
    </source>
</evidence>
<evidence type="ECO:0000256" key="8">
    <source>
        <dbReference type="ARBA" id="ARBA00026100"/>
    </source>
</evidence>
<dbReference type="SUPFAM" id="SSF55486">
    <property type="entry name" value="Metalloproteases ('zincins'), catalytic domain"/>
    <property type="match status" value="1"/>
</dbReference>
<evidence type="ECO:0000256" key="3">
    <source>
        <dbReference type="ARBA" id="ARBA00022723"/>
    </source>
</evidence>
<dbReference type="PANTHER" id="PTHR43660">
    <property type="entry name" value="DIPEPTIDYL CARBOXYPEPTIDASE"/>
    <property type="match status" value="1"/>
</dbReference>
<dbReference type="GO" id="GO:0004222">
    <property type="term" value="F:metalloendopeptidase activity"/>
    <property type="evidence" value="ECO:0007669"/>
    <property type="project" value="UniProtKB-EC"/>
</dbReference>
<sequence length="678" mass="78425">MSQDNPLLQHFEYPPFSKIKNKHFKPAIEQALKDARKDITTIAEQSAEPTFKNTLEALEFAGDQLGKVTRIFFNLNSAETNPEIQKTAQEVSPLLSEFSNDLLLNEKLFARIKSIYNQKSELDLNHEQERLLDKVYKNFTRNGANLEKEKQAQLRDIDKQLSQLSLQFGENVLAETNAFELHIEDEKELDGVPESVKDSAQTLAKEKEVLGYILTLDFPTYLPVMKFAKSRNLREKMLKGFGAKAFKDNEYNNTENVLKIVKLRYERAQLLGFETHADFVLQERMAKTPENVMSFLNEILTKAKPAAIKEFDELKSFAEKTDQITDFQKWDQAYYSEKLKQEKFDLNEDELKEYFELNNVIDGLFKVAHKLYQVNFKKNKTIDVYHEDVLVFDVTDDNGKFLATFYADFHPRAGKRDGAWMTTYKDQYVKDGKEERPQVSIVCNFTKPSAKQPSLLTFMEVTTLFHEFGHALHAMLANTFYPSLSGASVYWDFVELPSQLMENWCYEHEALELFAKHYKTEEVIPQELIEKIRKSSNFMEGLQTIRQVSFGQLDMSWHNLNPCEITDVKAHENKAFKETSLLPDIPTNCMSTAFGHIFQGGYSAGYYSYKWAEVLDADAFELFKEKGIFDSETAQKFKENVLQQGGTKDPMELYKNFRGQEPNPDALLRRAGLLENKK</sequence>
<dbReference type="Pfam" id="PF01432">
    <property type="entry name" value="Peptidase_M3"/>
    <property type="match status" value="1"/>
</dbReference>
<dbReference type="AlphaFoldDB" id="A0A1H3X620"/>
<evidence type="ECO:0000256" key="7">
    <source>
        <dbReference type="ARBA" id="ARBA00024603"/>
    </source>
</evidence>
<protein>
    <recommendedName>
        <fullName evidence="8">oligopeptidase A</fullName>
        <ecNumber evidence="8">3.4.24.70</ecNumber>
    </recommendedName>
</protein>
<dbReference type="InterPro" id="IPR024079">
    <property type="entry name" value="MetalloPept_cat_dom_sf"/>
</dbReference>
<keyword evidence="6 9" id="KW-0482">Metalloprotease</keyword>
<reference evidence="13 14" key="1">
    <citation type="submission" date="2016-10" db="EMBL/GenBank/DDBJ databases">
        <authorList>
            <person name="de Groot N.N."/>
        </authorList>
    </citation>
    <scope>NUCLEOTIDE SEQUENCE [LARGE SCALE GENOMIC DNA]</scope>
    <source>
        <strain evidence="13 14">DSM 23581</strain>
    </source>
</reference>
<dbReference type="GO" id="GO:0005829">
    <property type="term" value="C:cytosol"/>
    <property type="evidence" value="ECO:0007669"/>
    <property type="project" value="TreeGrafter"/>
</dbReference>
<name>A0A1H3X620_9FLAO</name>
<evidence type="ECO:0000256" key="2">
    <source>
        <dbReference type="ARBA" id="ARBA00022670"/>
    </source>
</evidence>
<evidence type="ECO:0000256" key="10">
    <source>
        <dbReference type="SAM" id="MobiDB-lite"/>
    </source>
</evidence>
<dbReference type="InterPro" id="IPR045666">
    <property type="entry name" value="OpdA_N"/>
</dbReference>
<evidence type="ECO:0000259" key="12">
    <source>
        <dbReference type="Pfam" id="PF19310"/>
    </source>
</evidence>
<dbReference type="STRING" id="908615.SAMN05421540_102262"/>
<proteinExistence type="inferred from homology"/>
<dbReference type="GO" id="GO:0004180">
    <property type="term" value="F:carboxypeptidase activity"/>
    <property type="evidence" value="ECO:0007669"/>
    <property type="project" value="TreeGrafter"/>
</dbReference>
<dbReference type="Proteomes" id="UP000198820">
    <property type="component" value="Unassembled WGS sequence"/>
</dbReference>
<keyword evidence="3 9" id="KW-0479">Metal-binding</keyword>
<dbReference type="Gene3D" id="3.40.390.10">
    <property type="entry name" value="Collagenase (Catalytic Domain)"/>
    <property type="match status" value="1"/>
</dbReference>
<feature type="domain" description="Peptidase M3A/M3B catalytic" evidence="11">
    <location>
        <begin position="224"/>
        <end position="672"/>
    </location>
</feature>
<evidence type="ECO:0000256" key="6">
    <source>
        <dbReference type="ARBA" id="ARBA00023049"/>
    </source>
</evidence>
<evidence type="ECO:0000259" key="11">
    <source>
        <dbReference type="Pfam" id="PF01432"/>
    </source>
</evidence>
<accession>A0A1H3X620</accession>
<feature type="domain" description="Oligopeptidase A N-terminal" evidence="12">
    <location>
        <begin position="28"/>
        <end position="151"/>
    </location>
</feature>
<dbReference type="CDD" id="cd06456">
    <property type="entry name" value="M3A_DCP"/>
    <property type="match status" value="1"/>
</dbReference>
<evidence type="ECO:0000256" key="4">
    <source>
        <dbReference type="ARBA" id="ARBA00022801"/>
    </source>
</evidence>
<dbReference type="GO" id="GO:0046872">
    <property type="term" value="F:metal ion binding"/>
    <property type="evidence" value="ECO:0007669"/>
    <property type="project" value="UniProtKB-UniRule"/>
</dbReference>
<evidence type="ECO:0000256" key="9">
    <source>
        <dbReference type="RuleBase" id="RU003435"/>
    </source>
</evidence>
<keyword evidence="2 9" id="KW-0645">Protease</keyword>
<dbReference type="InterPro" id="IPR024080">
    <property type="entry name" value="Neurolysin/TOP_N"/>
</dbReference>
<keyword evidence="5 9" id="KW-0862">Zinc</keyword>
<comment type="catalytic activity">
    <reaction evidence="7">
        <text>Hydrolysis of oligopeptides, with broad specificity. Gly or Ala commonly occur as P1 or P1' residues, but more distant residues are also important, as is shown by the fact that Z-Gly-Pro-Gly-|-Gly-Pro-Ala is cleaved, but not Z-(Gly)(5).</text>
        <dbReference type="EC" id="3.4.24.70"/>
    </reaction>
</comment>
<evidence type="ECO:0000256" key="5">
    <source>
        <dbReference type="ARBA" id="ARBA00022833"/>
    </source>
</evidence>
<evidence type="ECO:0000313" key="14">
    <source>
        <dbReference type="Proteomes" id="UP000198820"/>
    </source>
</evidence>
<gene>
    <name evidence="13" type="ORF">SAMN05421540_102262</name>
</gene>
<dbReference type="InterPro" id="IPR024077">
    <property type="entry name" value="Neurolysin/TOP_dom2"/>
</dbReference>
<dbReference type="EMBL" id="FNQF01000002">
    <property type="protein sequence ID" value="SDZ94839.1"/>
    <property type="molecule type" value="Genomic_DNA"/>
</dbReference>
<dbReference type="FunFam" id="3.40.390.10:FF:000009">
    <property type="entry name" value="Oligopeptidase A"/>
    <property type="match status" value="1"/>
</dbReference>
<dbReference type="InterPro" id="IPR045090">
    <property type="entry name" value="Pept_M3A_M3B"/>
</dbReference>
<feature type="region of interest" description="Disordered" evidence="10">
    <location>
        <begin position="645"/>
        <end position="678"/>
    </location>
</feature>
<keyword evidence="14" id="KW-1185">Reference proteome</keyword>
<dbReference type="InterPro" id="IPR001567">
    <property type="entry name" value="Pept_M3A_M3B_dom"/>
</dbReference>
<organism evidence="13 14">
    <name type="scientific">Psychroflexus halocasei</name>
    <dbReference type="NCBI Taxonomy" id="908615"/>
    <lineage>
        <taxon>Bacteria</taxon>
        <taxon>Pseudomonadati</taxon>
        <taxon>Bacteroidota</taxon>
        <taxon>Flavobacteriia</taxon>
        <taxon>Flavobacteriales</taxon>
        <taxon>Flavobacteriaceae</taxon>
        <taxon>Psychroflexus</taxon>
    </lineage>
</organism>
<dbReference type="Gene3D" id="1.10.1370.10">
    <property type="entry name" value="Neurolysin, domain 3"/>
    <property type="match status" value="1"/>
</dbReference>
<comment type="similarity">
    <text evidence="1 9">Belongs to the peptidase M3 family.</text>
</comment>
<dbReference type="Gene3D" id="1.20.1050.40">
    <property type="entry name" value="Endopeptidase. Chain P, domain 1"/>
    <property type="match status" value="1"/>
</dbReference>
<dbReference type="PANTHER" id="PTHR43660:SF1">
    <property type="entry name" value="DIPEPTIDYL CARBOXYPEPTIDASE"/>
    <property type="match status" value="1"/>
</dbReference>
<keyword evidence="4 9" id="KW-0378">Hydrolase</keyword>
<dbReference type="Pfam" id="PF19310">
    <property type="entry name" value="TOP_N"/>
    <property type="match status" value="1"/>
</dbReference>
<dbReference type="InterPro" id="IPR034005">
    <property type="entry name" value="M3A_DCP"/>
</dbReference>